<dbReference type="Gene3D" id="3.40.1440.10">
    <property type="entry name" value="GIY-YIG endonuclease"/>
    <property type="match status" value="1"/>
</dbReference>
<dbReference type="RefSeq" id="WP_290205668.1">
    <property type="nucleotide sequence ID" value="NZ_JASDDK010000001.1"/>
</dbReference>
<evidence type="ECO:0000313" key="2">
    <source>
        <dbReference type="EMBL" id="MDN3491983.1"/>
    </source>
</evidence>
<proteinExistence type="predicted"/>
<dbReference type="Pfam" id="PF01541">
    <property type="entry name" value="GIY-YIG"/>
    <property type="match status" value="1"/>
</dbReference>
<reference evidence="2 3" key="1">
    <citation type="journal article" date="2023" name="Int. J. Syst. Evol. Microbiol.">
        <title>Winogradskyella bathintestinalis sp. nov., isolated from the intestine of the deep-sea loosejaw dragonfish, Malacosteus niger.</title>
        <authorList>
            <person name="Uniacke-Lowe S."/>
            <person name="Johnson C.N."/>
            <person name="Stanton C."/>
            <person name="Hill C."/>
            <person name="Ross P."/>
        </authorList>
    </citation>
    <scope>NUCLEOTIDE SEQUENCE [LARGE SCALE GENOMIC DNA]</scope>
    <source>
        <strain evidence="2 3">APC 3343</strain>
    </source>
</reference>
<name>A0ABT7ZSN2_9FLAO</name>
<evidence type="ECO:0000259" key="1">
    <source>
        <dbReference type="PROSITE" id="PS50164"/>
    </source>
</evidence>
<comment type="caution">
    <text evidence="2">The sequence shown here is derived from an EMBL/GenBank/DDBJ whole genome shotgun (WGS) entry which is preliminary data.</text>
</comment>
<keyword evidence="3" id="KW-1185">Reference proteome</keyword>
<dbReference type="PROSITE" id="PS50164">
    <property type="entry name" value="GIY_YIG"/>
    <property type="match status" value="1"/>
</dbReference>
<organism evidence="2 3">
    <name type="scientific">Winogradskyella bathintestinalis</name>
    <dbReference type="NCBI Taxonomy" id="3035208"/>
    <lineage>
        <taxon>Bacteria</taxon>
        <taxon>Pseudomonadati</taxon>
        <taxon>Bacteroidota</taxon>
        <taxon>Flavobacteriia</taxon>
        <taxon>Flavobacteriales</taxon>
        <taxon>Flavobacteriaceae</taxon>
        <taxon>Winogradskyella</taxon>
    </lineage>
</organism>
<dbReference type="Proteomes" id="UP001231197">
    <property type="component" value="Unassembled WGS sequence"/>
</dbReference>
<evidence type="ECO:0000313" key="3">
    <source>
        <dbReference type="Proteomes" id="UP001231197"/>
    </source>
</evidence>
<gene>
    <name evidence="2" type="ORF">QMA06_04565</name>
</gene>
<accession>A0ABT7ZSN2</accession>
<dbReference type="InterPro" id="IPR035901">
    <property type="entry name" value="GIY-YIG_endonuc_sf"/>
</dbReference>
<protein>
    <submittedName>
        <fullName evidence="2">GIY-YIG nuclease family protein</fullName>
    </submittedName>
</protein>
<feature type="domain" description="GIY-YIG" evidence="1">
    <location>
        <begin position="1"/>
        <end position="77"/>
    </location>
</feature>
<dbReference type="InterPro" id="IPR000305">
    <property type="entry name" value="GIY-YIG_endonuc"/>
</dbReference>
<dbReference type="SUPFAM" id="SSF82771">
    <property type="entry name" value="GIY-YIG endonuclease"/>
    <property type="match status" value="1"/>
</dbReference>
<dbReference type="EMBL" id="JASDDK010000001">
    <property type="protein sequence ID" value="MDN3491983.1"/>
    <property type="molecule type" value="Genomic_DNA"/>
</dbReference>
<sequence>MHSLYILYSESIDKYYVGESKNADIRRNLHNNHHYKKGFTKAASDWVIVLNFECTSKVDALYLENFIKRMKSTKFIKKLIADREILTDILGNRN</sequence>